<reference evidence="1" key="1">
    <citation type="submission" date="2020-11" db="EMBL/GenBank/DDBJ databases">
        <authorList>
            <consortium name="DOE Joint Genome Institute"/>
            <person name="Ahrendt S."/>
            <person name="Riley R."/>
            <person name="Andreopoulos W."/>
            <person name="Labutti K."/>
            <person name="Pangilinan J."/>
            <person name="Ruiz-Duenas F.J."/>
            <person name="Barrasa J.M."/>
            <person name="Sanchez-Garcia M."/>
            <person name="Camarero S."/>
            <person name="Miyauchi S."/>
            <person name="Serrano A."/>
            <person name="Linde D."/>
            <person name="Babiker R."/>
            <person name="Drula E."/>
            <person name="Ayuso-Fernandez I."/>
            <person name="Pacheco R."/>
            <person name="Padilla G."/>
            <person name="Ferreira P."/>
            <person name="Barriuso J."/>
            <person name="Kellner H."/>
            <person name="Castanera R."/>
            <person name="Alfaro M."/>
            <person name="Ramirez L."/>
            <person name="Pisabarro A.G."/>
            <person name="Kuo A."/>
            <person name="Tritt A."/>
            <person name="Lipzen A."/>
            <person name="He G."/>
            <person name="Yan M."/>
            <person name="Ng V."/>
            <person name="Cullen D."/>
            <person name="Martin F."/>
            <person name="Rosso M.-N."/>
            <person name="Henrissat B."/>
            <person name="Hibbett D."/>
            <person name="Martinez A.T."/>
            <person name="Grigoriev I.V."/>
        </authorList>
    </citation>
    <scope>NUCLEOTIDE SEQUENCE</scope>
    <source>
        <strain evidence="1">AH 40177</strain>
    </source>
</reference>
<sequence>MPLCSNCSAQIFMPRIDQHKPSLTGLICDKLCSESGVPSISQPDKIATLLESVMRHIASCGDEIRYMDVRRALAFLDKQQSFLQDCRDHLQDFLSPIQKLPNEILQCIFDECCVMNYFRVGDRRQSSTQNFRSKPALSISSVSVRWRRNALSLPSIWSRISLEWSYDQSLDYFSVACGKHQPDGQVHEKVLFALDNFLNRSKQYPLSVTMQLKDSPLIFDGSKRRLCPVVSCLMEHAHRWRTFSNNSSRLFRNTFSSLPLLEETVFVQTPGIHDLAVLGGAPKLKSLIFRCHPHNVTGFCLENLSHLELRPLESDLETLFHKFPKLISLKLVVYYSNGGHYRCPENVSLSSVLETLTVVAGHYVKSETLRDNCSVFPFFTLPSLKTIHLQRQKVGSDGNWLNFDHFVAFINRSSFKLSTLHIEGPALSDSNLVLVLILMPTLLDLTLVDTDVSLESSPITRRFIERLRVGDTFPQMLPRLYSLTLSSCSESFDDAVVIAMIQSRWCPYQYKGPVGSERGTDQWPVFAVDCLRECTIRFPNRKESELEYVYSCLKCVEQDGMRLNVSGNNDRARVELA</sequence>
<dbReference type="Proteomes" id="UP000772434">
    <property type="component" value="Unassembled WGS sequence"/>
</dbReference>
<dbReference type="AlphaFoldDB" id="A0A9P5U4E6"/>
<keyword evidence="2" id="KW-1185">Reference proteome</keyword>
<dbReference type="SUPFAM" id="SSF52047">
    <property type="entry name" value="RNI-like"/>
    <property type="match status" value="1"/>
</dbReference>
<accession>A0A9P5U4E6</accession>
<protein>
    <recommendedName>
        <fullName evidence="3">F-box domain-containing protein</fullName>
    </recommendedName>
</protein>
<evidence type="ECO:0008006" key="3">
    <source>
        <dbReference type="Google" id="ProtNLM"/>
    </source>
</evidence>
<proteinExistence type="predicted"/>
<name>A0A9P5U4E6_9AGAR</name>
<evidence type="ECO:0000313" key="1">
    <source>
        <dbReference type="EMBL" id="KAF9065582.1"/>
    </source>
</evidence>
<gene>
    <name evidence="1" type="ORF">BDP27DRAFT_1450130</name>
</gene>
<evidence type="ECO:0000313" key="2">
    <source>
        <dbReference type="Proteomes" id="UP000772434"/>
    </source>
</evidence>
<organism evidence="1 2">
    <name type="scientific">Rhodocollybia butyracea</name>
    <dbReference type="NCBI Taxonomy" id="206335"/>
    <lineage>
        <taxon>Eukaryota</taxon>
        <taxon>Fungi</taxon>
        <taxon>Dikarya</taxon>
        <taxon>Basidiomycota</taxon>
        <taxon>Agaricomycotina</taxon>
        <taxon>Agaricomycetes</taxon>
        <taxon>Agaricomycetidae</taxon>
        <taxon>Agaricales</taxon>
        <taxon>Marasmiineae</taxon>
        <taxon>Omphalotaceae</taxon>
        <taxon>Rhodocollybia</taxon>
    </lineage>
</organism>
<comment type="caution">
    <text evidence="1">The sequence shown here is derived from an EMBL/GenBank/DDBJ whole genome shotgun (WGS) entry which is preliminary data.</text>
</comment>
<dbReference type="EMBL" id="JADNRY010000101">
    <property type="protein sequence ID" value="KAF9065582.1"/>
    <property type="molecule type" value="Genomic_DNA"/>
</dbReference>